<sequence>MAVQLSTVLCIVAAALIRTYQDAQVKKQLHRQDTMLRRSSARNSKQKYYLMQRSHYTDTKMGNTATCVSVLKLAPVYGESSITAQISIRAKSPPRPRGKT</sequence>
<evidence type="ECO:0000256" key="1">
    <source>
        <dbReference type="SAM" id="SignalP"/>
    </source>
</evidence>
<organism evidence="2">
    <name type="scientific">Ixodes ricinus</name>
    <name type="common">Common tick</name>
    <name type="synonym">Acarus ricinus</name>
    <dbReference type="NCBI Taxonomy" id="34613"/>
    <lineage>
        <taxon>Eukaryota</taxon>
        <taxon>Metazoa</taxon>
        <taxon>Ecdysozoa</taxon>
        <taxon>Arthropoda</taxon>
        <taxon>Chelicerata</taxon>
        <taxon>Arachnida</taxon>
        <taxon>Acari</taxon>
        <taxon>Parasitiformes</taxon>
        <taxon>Ixodida</taxon>
        <taxon>Ixodoidea</taxon>
        <taxon>Ixodidae</taxon>
        <taxon>Ixodinae</taxon>
        <taxon>Ixodes</taxon>
    </lineage>
</organism>
<proteinExistence type="evidence at transcript level"/>
<dbReference type="AlphaFoldDB" id="V5GP67"/>
<evidence type="ECO:0000313" key="2">
    <source>
        <dbReference type="EMBL" id="JAB72185.1"/>
    </source>
</evidence>
<accession>V5GP67</accession>
<dbReference type="Pfam" id="PF02098">
    <property type="entry name" value="His_binding"/>
    <property type="match status" value="1"/>
</dbReference>
<dbReference type="GO" id="GO:0043176">
    <property type="term" value="F:amine binding"/>
    <property type="evidence" value="ECO:0007669"/>
    <property type="project" value="InterPro"/>
</dbReference>
<dbReference type="InterPro" id="IPR002970">
    <property type="entry name" value="Tick_his-bd"/>
</dbReference>
<feature type="chain" id="PRO_5004734223" evidence="1">
    <location>
        <begin position="24"/>
        <end position="100"/>
    </location>
</feature>
<protein>
    <submittedName>
        <fullName evidence="2">Putative secreted protein</fullName>
    </submittedName>
</protein>
<feature type="signal peptide" evidence="1">
    <location>
        <begin position="1"/>
        <end position="23"/>
    </location>
</feature>
<reference evidence="2" key="1">
    <citation type="journal article" date="2015" name="Sci. Rep.">
        <title>Tissue- and time-dependent transcription in Ixodes ricinus salivary glands and midguts when blood feeding on the vertebrate host.</title>
        <authorList>
            <person name="Kotsyfakis M."/>
            <person name="Schwarz A."/>
            <person name="Erhart J."/>
            <person name="Ribeiro J.M."/>
        </authorList>
    </citation>
    <scope>NUCLEOTIDE SEQUENCE</scope>
    <source>
        <tissue evidence="2">Salivary gland and midgut</tissue>
    </source>
</reference>
<keyword evidence="1" id="KW-0732">Signal</keyword>
<dbReference type="EMBL" id="GANP01012283">
    <property type="protein sequence ID" value="JAB72185.1"/>
    <property type="molecule type" value="mRNA"/>
</dbReference>
<dbReference type="InterPro" id="IPR012674">
    <property type="entry name" value="Calycin"/>
</dbReference>
<name>V5GP67_IXORI</name>
<dbReference type="SUPFAM" id="SSF50814">
    <property type="entry name" value="Lipocalins"/>
    <property type="match status" value="1"/>
</dbReference>
<dbReference type="GO" id="GO:0030682">
    <property type="term" value="P:symbiont-mediated perturbation of host defenses"/>
    <property type="evidence" value="ECO:0007669"/>
    <property type="project" value="InterPro"/>
</dbReference>